<dbReference type="Proteomes" id="UP000187609">
    <property type="component" value="Unassembled WGS sequence"/>
</dbReference>
<dbReference type="InterPro" id="IPR031137">
    <property type="entry name" value="GRF"/>
</dbReference>
<dbReference type="EMBL" id="MJEQ01001747">
    <property type="protein sequence ID" value="OIT29598.1"/>
    <property type="molecule type" value="Genomic_DNA"/>
</dbReference>
<name>A0A314KK56_NICAT</name>
<dbReference type="GO" id="GO:0006351">
    <property type="term" value="P:DNA-templated transcription"/>
    <property type="evidence" value="ECO:0007669"/>
    <property type="project" value="UniProtKB-UniRule"/>
</dbReference>
<keyword evidence="5" id="KW-0010">Activator</keyword>
<dbReference type="InterPro" id="IPR014978">
    <property type="entry name" value="Gln-Leu-Gln_QLQ"/>
</dbReference>
<keyword evidence="5" id="KW-0805">Transcription regulation</keyword>
<dbReference type="PANTHER" id="PTHR31602">
    <property type="entry name" value="GROWTH-REGULATING FACTOR 5"/>
    <property type="match status" value="1"/>
</dbReference>
<dbReference type="Gramene" id="OIT29598">
    <property type="protein sequence ID" value="OIT29598"/>
    <property type="gene ID" value="A4A49_31338"/>
</dbReference>
<keyword evidence="10" id="KW-1185">Reference proteome</keyword>
<evidence type="ECO:0000256" key="4">
    <source>
        <dbReference type="PROSITE-ProRule" id="PRU01002"/>
    </source>
</evidence>
<accession>A0A314KK56</accession>
<feature type="domain" description="QLQ" evidence="7">
    <location>
        <begin position="110"/>
        <end position="145"/>
    </location>
</feature>
<comment type="domain">
    <text evidence="5">The QLQ domain and WRC domain may be involved in protein-protein interaction and DNA-binding, respectively.</text>
</comment>
<evidence type="ECO:0000259" key="7">
    <source>
        <dbReference type="PROSITE" id="PS51666"/>
    </source>
</evidence>
<dbReference type="STRING" id="49451.A0A314KK56"/>
<organism evidence="9 10">
    <name type="scientific">Nicotiana attenuata</name>
    <name type="common">Coyote tobacco</name>
    <dbReference type="NCBI Taxonomy" id="49451"/>
    <lineage>
        <taxon>Eukaryota</taxon>
        <taxon>Viridiplantae</taxon>
        <taxon>Streptophyta</taxon>
        <taxon>Embryophyta</taxon>
        <taxon>Tracheophyta</taxon>
        <taxon>Spermatophyta</taxon>
        <taxon>Magnoliopsida</taxon>
        <taxon>eudicotyledons</taxon>
        <taxon>Gunneridae</taxon>
        <taxon>Pentapetalae</taxon>
        <taxon>asterids</taxon>
        <taxon>lamiids</taxon>
        <taxon>Solanales</taxon>
        <taxon>Solanaceae</taxon>
        <taxon>Nicotianoideae</taxon>
        <taxon>Nicotianeae</taxon>
        <taxon>Nicotiana</taxon>
    </lineage>
</organism>
<comment type="caution">
    <text evidence="9">The sequence shown here is derived from an EMBL/GenBank/DDBJ whole genome shotgun (WGS) entry which is preliminary data.</text>
</comment>
<evidence type="ECO:0000256" key="2">
    <source>
        <dbReference type="ARBA" id="ARBA00008122"/>
    </source>
</evidence>
<feature type="region of interest" description="Disordered" evidence="6">
    <location>
        <begin position="196"/>
        <end position="235"/>
    </location>
</feature>
<evidence type="ECO:0000256" key="1">
    <source>
        <dbReference type="ARBA" id="ARBA00004123"/>
    </source>
</evidence>
<comment type="function">
    <text evidence="5">Transcription activator.</text>
</comment>
<dbReference type="OrthoDB" id="841551at2759"/>
<dbReference type="GO" id="GO:0099402">
    <property type="term" value="P:plant organ development"/>
    <property type="evidence" value="ECO:0007669"/>
    <property type="project" value="UniProtKB-ARBA"/>
</dbReference>
<dbReference type="InterPro" id="IPR014977">
    <property type="entry name" value="WRC_dom"/>
</dbReference>
<feature type="compositionally biased region" description="Low complexity" evidence="6">
    <location>
        <begin position="214"/>
        <end position="224"/>
    </location>
</feature>
<evidence type="ECO:0000259" key="8">
    <source>
        <dbReference type="PROSITE" id="PS51667"/>
    </source>
</evidence>
<comment type="subcellular location">
    <subcellularLocation>
        <location evidence="1 4 5">Nucleus</location>
    </subcellularLocation>
</comment>
<feature type="short sequence motif" description="Bipartite nuclear localization signal" evidence="4">
    <location>
        <begin position="174"/>
        <end position="184"/>
    </location>
</feature>
<evidence type="ECO:0000256" key="5">
    <source>
        <dbReference type="RuleBase" id="RU367127"/>
    </source>
</evidence>
<feature type="compositionally biased region" description="Basic residues" evidence="6">
    <location>
        <begin position="199"/>
        <end position="208"/>
    </location>
</feature>
<feature type="domain" description="WRC" evidence="8">
    <location>
        <begin position="169"/>
        <end position="213"/>
    </location>
</feature>
<keyword evidence="3 4" id="KW-0539">Nucleus</keyword>
<dbReference type="GO" id="GO:0005634">
    <property type="term" value="C:nucleus"/>
    <property type="evidence" value="ECO:0007669"/>
    <property type="project" value="UniProtKB-SubCell"/>
</dbReference>
<evidence type="ECO:0000256" key="3">
    <source>
        <dbReference type="ARBA" id="ARBA00023242"/>
    </source>
</evidence>
<reference evidence="9" key="1">
    <citation type="submission" date="2016-11" db="EMBL/GenBank/DDBJ databases">
        <title>The genome of Nicotiana attenuata.</title>
        <authorList>
            <person name="Xu S."/>
            <person name="Brockmoeller T."/>
            <person name="Gaquerel E."/>
            <person name="Navarro A."/>
            <person name="Kuhl H."/>
            <person name="Gase K."/>
            <person name="Ling Z."/>
            <person name="Zhou W."/>
            <person name="Kreitzer C."/>
            <person name="Stanke M."/>
            <person name="Tang H."/>
            <person name="Lyons E."/>
            <person name="Pandey P."/>
            <person name="Pandey S.P."/>
            <person name="Timmermann B."/>
            <person name="Baldwin I.T."/>
        </authorList>
    </citation>
    <scope>NUCLEOTIDE SEQUENCE [LARGE SCALE GENOMIC DNA]</scope>
    <source>
        <strain evidence="9">UT</strain>
    </source>
</reference>
<dbReference type="Pfam" id="PF08880">
    <property type="entry name" value="QLQ"/>
    <property type="match status" value="1"/>
</dbReference>
<dbReference type="GO" id="GO:0005524">
    <property type="term" value="F:ATP binding"/>
    <property type="evidence" value="ECO:0007669"/>
    <property type="project" value="UniProtKB-UniRule"/>
</dbReference>
<comment type="similarity">
    <text evidence="2 5">Belongs to the GRF family.</text>
</comment>
<dbReference type="PROSITE" id="PS51666">
    <property type="entry name" value="QLQ"/>
    <property type="match status" value="1"/>
</dbReference>
<dbReference type="GO" id="GO:0006355">
    <property type="term" value="P:regulation of DNA-templated transcription"/>
    <property type="evidence" value="ECO:0007669"/>
    <property type="project" value="InterPro"/>
</dbReference>
<dbReference type="KEGG" id="nau:109211147"/>
<feature type="short sequence motif" description="Bipartite nuclear localization signal" evidence="4">
    <location>
        <begin position="202"/>
        <end position="209"/>
    </location>
</feature>
<feature type="region of interest" description="Disordered" evidence="6">
    <location>
        <begin position="148"/>
        <end position="173"/>
    </location>
</feature>
<evidence type="ECO:0000256" key="6">
    <source>
        <dbReference type="SAM" id="MobiDB-lite"/>
    </source>
</evidence>
<sequence>MGNGENTELLDLKIKTTESSPSSYPYKRTMFMSPSSHPHFAAFDKETSSNSTCLADDGGSGGGGGGPWDFVGSDSYDAVSSGAAAALSSRPLQPFSCSARGSMFLSGKAPFTASQLQEFQRQTIICKYIMASVPVPPQLLLPLSNNPSSAHLPQSNTSGLDLKFSRGSDPEPWRCKRTDGKKWRCTRDVAPDQKYCERHAHKSKPRSRKPVEIHNTTTNNSNNRHPPPTTTRNHHHSLQFPTVQLSDQTRCIEWLGRGDRGGTIPIISCNQQNLQQLMQSSSGMGFNNDYTDQNRRNTPAFQMQDEAKVYPMNNFNQYISNRSNGQTLESTPLKNEECSGSVIASLQGRTTRDFIDAWSKDGLNDGINNNGSFTSLTLSMSGWNHGMEEDSEHAQASINRMLDSERSSDDVLRSQWLNPVSWMSSTAPGGPLGEALCLGNATNLPSPHGYSNSTANSSCSFNSCENGSHGLDFIG</sequence>
<protein>
    <recommendedName>
        <fullName evidence="5">Growth-regulating factor</fullName>
    </recommendedName>
</protein>
<proteinExistence type="inferred from homology"/>
<dbReference type="AlphaFoldDB" id="A0A314KK56"/>
<keyword evidence="5" id="KW-0804">Transcription</keyword>
<gene>
    <name evidence="9" type="primary">GRF3_0</name>
    <name evidence="9" type="ORF">A4A49_31338</name>
</gene>
<evidence type="ECO:0000313" key="9">
    <source>
        <dbReference type="EMBL" id="OIT29598.1"/>
    </source>
</evidence>
<dbReference type="SMART" id="SM00951">
    <property type="entry name" value="QLQ"/>
    <property type="match status" value="1"/>
</dbReference>
<dbReference type="PROSITE" id="PS51667">
    <property type="entry name" value="WRC"/>
    <property type="match status" value="1"/>
</dbReference>
<dbReference type="PANTHER" id="PTHR31602:SF3">
    <property type="entry name" value="GROWTH-REGULATING FACTOR 8"/>
    <property type="match status" value="1"/>
</dbReference>
<feature type="compositionally biased region" description="Basic and acidic residues" evidence="6">
    <location>
        <begin position="163"/>
        <end position="173"/>
    </location>
</feature>
<evidence type="ECO:0000313" key="10">
    <source>
        <dbReference type="Proteomes" id="UP000187609"/>
    </source>
</evidence>
<dbReference type="Pfam" id="PF08879">
    <property type="entry name" value="WRC"/>
    <property type="match status" value="1"/>
</dbReference>
<dbReference type="GeneID" id="109211147"/>